<comment type="caution">
    <text evidence="3">The sequence shown here is derived from an EMBL/GenBank/DDBJ whole genome shotgun (WGS) entry which is preliminary data.</text>
</comment>
<dbReference type="Pfam" id="PF10536">
    <property type="entry name" value="PMD"/>
    <property type="match status" value="1"/>
</dbReference>
<evidence type="ECO:0000259" key="2">
    <source>
        <dbReference type="Pfam" id="PF10536"/>
    </source>
</evidence>
<reference evidence="3 4" key="1">
    <citation type="submission" date="2018-02" db="EMBL/GenBank/DDBJ databases">
        <title>Draft genome of wild Prunus yedoensis var. nudiflora.</title>
        <authorList>
            <person name="Baek S."/>
            <person name="Kim J.-H."/>
            <person name="Choi K."/>
            <person name="Kim G.-B."/>
            <person name="Cho A."/>
            <person name="Jang H."/>
            <person name="Shin C.-H."/>
            <person name="Yu H.-J."/>
            <person name="Mun J.-H."/>
        </authorList>
    </citation>
    <scope>NUCLEOTIDE SEQUENCE [LARGE SCALE GENOMIC DNA]</scope>
    <source>
        <strain evidence="4">cv. Jeju island</strain>
        <tissue evidence="3">Leaf</tissue>
    </source>
</reference>
<dbReference type="EMBL" id="PJQY01001716">
    <property type="protein sequence ID" value="PQQ00289.1"/>
    <property type="molecule type" value="Genomic_DNA"/>
</dbReference>
<keyword evidence="4" id="KW-1185">Reference proteome</keyword>
<evidence type="ECO:0000313" key="4">
    <source>
        <dbReference type="Proteomes" id="UP000250321"/>
    </source>
</evidence>
<evidence type="ECO:0000313" key="3">
    <source>
        <dbReference type="EMBL" id="PQQ00289.1"/>
    </source>
</evidence>
<feature type="domain" description="Aminotransferase-like plant mobile" evidence="2">
    <location>
        <begin position="123"/>
        <end position="229"/>
    </location>
</feature>
<evidence type="ECO:0000256" key="1">
    <source>
        <dbReference type="SAM" id="MobiDB-lite"/>
    </source>
</evidence>
<organism evidence="3 4">
    <name type="scientific">Prunus yedoensis var. nudiflora</name>
    <dbReference type="NCBI Taxonomy" id="2094558"/>
    <lineage>
        <taxon>Eukaryota</taxon>
        <taxon>Viridiplantae</taxon>
        <taxon>Streptophyta</taxon>
        <taxon>Embryophyta</taxon>
        <taxon>Tracheophyta</taxon>
        <taxon>Spermatophyta</taxon>
        <taxon>Magnoliopsida</taxon>
        <taxon>eudicotyledons</taxon>
        <taxon>Gunneridae</taxon>
        <taxon>Pentapetalae</taxon>
        <taxon>rosids</taxon>
        <taxon>fabids</taxon>
        <taxon>Rosales</taxon>
        <taxon>Rosaceae</taxon>
        <taxon>Amygdaloideae</taxon>
        <taxon>Amygdaleae</taxon>
        <taxon>Prunus</taxon>
    </lineage>
</organism>
<sequence length="859" mass="93091">MGRGRMDFRGWTLCIPSEVTDNWCIKCAGQSAHLMPKHVVQTDDDSAATDSCVLGPSVDGGMPDRLVALLKNNLVDLSAFDGGDFQDWNVARPQPQWPTSTPDWEKWLPRMEHFFGQQWKDQGIYHLIKLFARPLIMDRSLLAATLCFWSSATNTMNFRFGMMTLTVLDMAALFGLSPLGVEVNAALVAPEAEGKDSAEDDAIAPLGEVEHAAFLLYWLCKFVFCTQANKAFQFWLQAYFPELRGAVNIADTEPLANAFARAPRKHNATAFCYKFFYGLTERTSTQFRVCLARPFPLFLAHDLSVIPDGETENDLKEIWGSFLVTRDLHCGLSKAGAEVYLPNFMARQFGIIQTAPLPPLSTNRLSSWRADVTQQHGVAGISFQLQKGMTFLTLTPWLRCNAYDEDGRVWYDECISARFIWPVEEAVRVALKNADWDPLPPKGGKGKKASIVPPRPSTPAVPRVTAPPTAGATVVASTAAPTSRATAMVGVRKTLAHRTIPSSPPIRPSATAAPGRKRDRKAPSTEAAPVEAAPAGSVAVDPATSERLRKRALLILSEGEDEEEAPPVTEEEVVEEVGAAETVVKEAATTEVTEMVDAETAAVEVPAAGEAAADMPDDEVIAAEPTWGALVDVSSADSAEPPLANTAPVEPFPLAPRRPSSIVIRSPPRSSFPPSTAPIIPSPQVVSVAMSIPSAPLSHESTVVTELVVVEATTTDVPSPPPVSLMVLTEVVAAEVLAAPSAAEETTSSDDLEELYASLHKEGGSSTSAPLDEDSKAVVERLREFLFFGVHQMTTAEAFMEFRSCLDTAMALGLLNSAQLDELQARLAEGEEMIDRYAEATMRMTEGCSLEQELVEIKE</sequence>
<dbReference type="PANTHER" id="PTHR46033">
    <property type="entry name" value="PROTEIN MAIN-LIKE 2"/>
    <property type="match status" value="1"/>
</dbReference>
<dbReference type="InterPro" id="IPR019557">
    <property type="entry name" value="AminoTfrase-like_pln_mobile"/>
</dbReference>
<feature type="compositionally biased region" description="Low complexity" evidence="1">
    <location>
        <begin position="460"/>
        <end position="487"/>
    </location>
</feature>
<dbReference type="Proteomes" id="UP000250321">
    <property type="component" value="Unassembled WGS sequence"/>
</dbReference>
<gene>
    <name evidence="3" type="ORF">Pyn_32351</name>
</gene>
<dbReference type="InterPro" id="IPR044824">
    <property type="entry name" value="MAIN-like"/>
</dbReference>
<dbReference type="AlphaFoldDB" id="A0A314Y617"/>
<protein>
    <recommendedName>
        <fullName evidence="2">Aminotransferase-like plant mobile domain-containing protein</fullName>
    </recommendedName>
</protein>
<name>A0A314Y617_PRUYE</name>
<dbReference type="PANTHER" id="PTHR46033:SF65">
    <property type="entry name" value="AMINOTRANSFERASE-LIKE PLANT MOBILE DOMAIN-CONTAINING PROTEIN"/>
    <property type="match status" value="1"/>
</dbReference>
<dbReference type="GO" id="GO:0010073">
    <property type="term" value="P:meristem maintenance"/>
    <property type="evidence" value="ECO:0007669"/>
    <property type="project" value="InterPro"/>
</dbReference>
<proteinExistence type="predicted"/>
<feature type="region of interest" description="Disordered" evidence="1">
    <location>
        <begin position="437"/>
        <end position="543"/>
    </location>
</feature>
<dbReference type="OrthoDB" id="1166685at2759"/>
<accession>A0A314Y617</accession>